<sequence>MAAAAMVAALTACGNSADNEGSPPAPETVQTSSDDAAVAHNQADMMFARHMIPHHEQAIQISDIVLAKQGIDPRVIDLANQIKAAQGPEIAQMQGWLDQWGPHDMEGMPGDTPHHGGMDHGGMDDGGPMMPGMAGMAGMLSPEDIQALEAAQGVEASRLFLTQMIAHHEGAITMAQDEIDNGEFPEAVTLAESIIASQQQEIDTMNQVLSSL</sequence>
<dbReference type="PANTHER" id="PTHR36933">
    <property type="entry name" value="SLL0788 PROTEIN"/>
    <property type="match status" value="1"/>
</dbReference>
<dbReference type="InterPro" id="IPR005183">
    <property type="entry name" value="DUF305_CopM-like"/>
</dbReference>
<accession>A0A7I7K7G3</accession>
<organism evidence="3 4">
    <name type="scientific">Mycolicibacterium duvalii</name>
    <dbReference type="NCBI Taxonomy" id="39688"/>
    <lineage>
        <taxon>Bacteria</taxon>
        <taxon>Bacillati</taxon>
        <taxon>Actinomycetota</taxon>
        <taxon>Actinomycetes</taxon>
        <taxon>Mycobacteriales</taxon>
        <taxon>Mycobacteriaceae</taxon>
        <taxon>Mycolicibacterium</taxon>
    </lineage>
</organism>
<evidence type="ECO:0000313" key="3">
    <source>
        <dbReference type="EMBL" id="BBX19524.1"/>
    </source>
</evidence>
<evidence type="ECO:0000313" key="4">
    <source>
        <dbReference type="Proteomes" id="UP000467006"/>
    </source>
</evidence>
<evidence type="ECO:0000256" key="1">
    <source>
        <dbReference type="SAM" id="MobiDB-lite"/>
    </source>
</evidence>
<reference evidence="3 4" key="1">
    <citation type="journal article" date="2019" name="Emerg. Microbes Infect.">
        <title>Comprehensive subspecies identification of 175 nontuberculous mycobacteria species based on 7547 genomic profiles.</title>
        <authorList>
            <person name="Matsumoto Y."/>
            <person name="Kinjo T."/>
            <person name="Motooka D."/>
            <person name="Nabeya D."/>
            <person name="Jung N."/>
            <person name="Uechi K."/>
            <person name="Horii T."/>
            <person name="Iida T."/>
            <person name="Fujita J."/>
            <person name="Nakamura S."/>
        </authorList>
    </citation>
    <scope>NUCLEOTIDE SEQUENCE [LARGE SCALE GENOMIC DNA]</scope>
    <source>
        <strain evidence="3 4">JCM 6396</strain>
    </source>
</reference>
<dbReference type="Proteomes" id="UP000467006">
    <property type="component" value="Chromosome"/>
</dbReference>
<gene>
    <name evidence="3" type="ORF">MDUV_43840</name>
</gene>
<dbReference type="Gene3D" id="1.20.1260.10">
    <property type="match status" value="1"/>
</dbReference>
<keyword evidence="4" id="KW-1185">Reference proteome</keyword>
<feature type="region of interest" description="Disordered" evidence="1">
    <location>
        <begin position="14"/>
        <end position="33"/>
    </location>
</feature>
<evidence type="ECO:0000259" key="2">
    <source>
        <dbReference type="Pfam" id="PF03713"/>
    </source>
</evidence>
<dbReference type="Pfam" id="PF03713">
    <property type="entry name" value="DUF305"/>
    <property type="match status" value="1"/>
</dbReference>
<name>A0A7I7K7G3_9MYCO</name>
<dbReference type="InterPro" id="IPR012347">
    <property type="entry name" value="Ferritin-like"/>
</dbReference>
<dbReference type="EMBL" id="AP022563">
    <property type="protein sequence ID" value="BBX19524.1"/>
    <property type="molecule type" value="Genomic_DNA"/>
</dbReference>
<dbReference type="AlphaFoldDB" id="A0A7I7K7G3"/>
<proteinExistence type="predicted"/>
<protein>
    <submittedName>
        <fullName evidence="3">DUF305 domain-containing protein</fullName>
    </submittedName>
</protein>
<dbReference type="PANTHER" id="PTHR36933:SF1">
    <property type="entry name" value="SLL0788 PROTEIN"/>
    <property type="match status" value="1"/>
</dbReference>
<feature type="domain" description="DUF305" evidence="2">
    <location>
        <begin position="44"/>
        <end position="209"/>
    </location>
</feature>
<dbReference type="KEGG" id="mdu:MDUV_43840"/>